<dbReference type="AlphaFoldDB" id="A0A0F9F1E9"/>
<protein>
    <submittedName>
        <fullName evidence="1">Uncharacterized protein</fullName>
    </submittedName>
</protein>
<name>A0A0F9F1E9_9ZZZZ</name>
<gene>
    <name evidence="1" type="ORF">LCGC14_2006880</name>
</gene>
<reference evidence="1" key="1">
    <citation type="journal article" date="2015" name="Nature">
        <title>Complex archaea that bridge the gap between prokaryotes and eukaryotes.</title>
        <authorList>
            <person name="Spang A."/>
            <person name="Saw J.H."/>
            <person name="Jorgensen S.L."/>
            <person name="Zaremba-Niedzwiedzka K."/>
            <person name="Martijn J."/>
            <person name="Lind A.E."/>
            <person name="van Eijk R."/>
            <person name="Schleper C."/>
            <person name="Guy L."/>
            <person name="Ettema T.J."/>
        </authorList>
    </citation>
    <scope>NUCLEOTIDE SEQUENCE</scope>
</reference>
<proteinExistence type="predicted"/>
<dbReference type="EMBL" id="LAZR01022919">
    <property type="protein sequence ID" value="KKL80228.1"/>
    <property type="molecule type" value="Genomic_DNA"/>
</dbReference>
<organism evidence="1">
    <name type="scientific">marine sediment metagenome</name>
    <dbReference type="NCBI Taxonomy" id="412755"/>
    <lineage>
        <taxon>unclassified sequences</taxon>
        <taxon>metagenomes</taxon>
        <taxon>ecological metagenomes</taxon>
    </lineage>
</organism>
<comment type="caution">
    <text evidence="1">The sequence shown here is derived from an EMBL/GenBank/DDBJ whole genome shotgun (WGS) entry which is preliminary data.</text>
</comment>
<evidence type="ECO:0000313" key="1">
    <source>
        <dbReference type="EMBL" id="KKL80228.1"/>
    </source>
</evidence>
<sequence length="100" mass="11392">MWHGYFLISKLVGFSIADKTVLLLIGNAQTKNLPHLNTQTRYSLDNTKVIIEASQDKEPIQSELGVTADSFSVYNGSDWEAMRQTTSQFLKDNKIKWEPE</sequence>
<accession>A0A0F9F1E9</accession>